<reference evidence="1" key="2">
    <citation type="submission" date="2020-09" db="EMBL/GenBank/DDBJ databases">
        <authorList>
            <person name="Sun Q."/>
            <person name="Zhou Y."/>
        </authorList>
    </citation>
    <scope>NUCLEOTIDE SEQUENCE</scope>
    <source>
        <strain evidence="1">CGMCC 1.7086</strain>
    </source>
</reference>
<name>A0A917YSR9_9ALTE</name>
<dbReference type="InterPro" id="IPR021432">
    <property type="entry name" value="DUF3081"/>
</dbReference>
<dbReference type="RefSeq" id="WP_188688953.1">
    <property type="nucleotide sequence ID" value="NZ_BMLS01000001.1"/>
</dbReference>
<evidence type="ECO:0008006" key="3">
    <source>
        <dbReference type="Google" id="ProtNLM"/>
    </source>
</evidence>
<gene>
    <name evidence="1" type="ORF">GCM10010982_01880</name>
</gene>
<protein>
    <recommendedName>
        <fullName evidence="3">DUF3081 domain-containing protein</fullName>
    </recommendedName>
</protein>
<sequence length="91" mass="10655">MKNELDSRFILSVFDKIKTHGKEDGEGHMLEGVKAYTDFDGYTLFLEDASVQLSFGFHNQYHFDYEKAEQLEQFERKLQHIQANYQAGTTK</sequence>
<organism evidence="1 2">
    <name type="scientific">Bowmanella pacifica</name>
    <dbReference type="NCBI Taxonomy" id="502051"/>
    <lineage>
        <taxon>Bacteria</taxon>
        <taxon>Pseudomonadati</taxon>
        <taxon>Pseudomonadota</taxon>
        <taxon>Gammaproteobacteria</taxon>
        <taxon>Alteromonadales</taxon>
        <taxon>Alteromonadaceae</taxon>
        <taxon>Bowmanella</taxon>
    </lineage>
</organism>
<dbReference type="Pfam" id="PF11280">
    <property type="entry name" value="DUF3081"/>
    <property type="match status" value="1"/>
</dbReference>
<reference evidence="1" key="1">
    <citation type="journal article" date="2014" name="Int. J. Syst. Evol. Microbiol.">
        <title>Complete genome sequence of Corynebacterium casei LMG S-19264T (=DSM 44701T), isolated from a smear-ripened cheese.</title>
        <authorList>
            <consortium name="US DOE Joint Genome Institute (JGI-PGF)"/>
            <person name="Walter F."/>
            <person name="Albersmeier A."/>
            <person name="Kalinowski J."/>
            <person name="Ruckert C."/>
        </authorList>
    </citation>
    <scope>NUCLEOTIDE SEQUENCE</scope>
    <source>
        <strain evidence="1">CGMCC 1.7086</strain>
    </source>
</reference>
<dbReference type="Proteomes" id="UP000606935">
    <property type="component" value="Unassembled WGS sequence"/>
</dbReference>
<accession>A0A917YSR9</accession>
<dbReference type="AlphaFoldDB" id="A0A917YSR9"/>
<keyword evidence="2" id="KW-1185">Reference proteome</keyword>
<evidence type="ECO:0000313" key="1">
    <source>
        <dbReference type="EMBL" id="GGO63860.1"/>
    </source>
</evidence>
<dbReference type="EMBL" id="BMLS01000001">
    <property type="protein sequence ID" value="GGO63860.1"/>
    <property type="molecule type" value="Genomic_DNA"/>
</dbReference>
<comment type="caution">
    <text evidence="1">The sequence shown here is derived from an EMBL/GenBank/DDBJ whole genome shotgun (WGS) entry which is preliminary data.</text>
</comment>
<proteinExistence type="predicted"/>
<evidence type="ECO:0000313" key="2">
    <source>
        <dbReference type="Proteomes" id="UP000606935"/>
    </source>
</evidence>